<name>A0A0D8ZST1_9CYAN</name>
<keyword evidence="2" id="KW-0489">Methyltransferase</keyword>
<gene>
    <name evidence="2" type="ORF">UH38_12250</name>
</gene>
<dbReference type="RefSeq" id="WP_045054936.1">
    <property type="nucleotide sequence ID" value="NZ_CAWMDP010000048.1"/>
</dbReference>
<dbReference type="AlphaFoldDB" id="A0A0D8ZST1"/>
<keyword evidence="2" id="KW-0808">Transferase</keyword>
<evidence type="ECO:0000313" key="2">
    <source>
        <dbReference type="EMBL" id="KJH71559.1"/>
    </source>
</evidence>
<reference evidence="2 3" key="1">
    <citation type="submission" date="2015-02" db="EMBL/GenBank/DDBJ databases">
        <title>Draft genome of a novel marine cyanobacterium (Chroococcales) isolated from South Atlantic Ocean.</title>
        <authorList>
            <person name="Rigonato J."/>
            <person name="Alvarenga D.O."/>
            <person name="Branco L.H."/>
            <person name="Varani A.M."/>
            <person name="Brandini F.P."/>
            <person name="Fiore M.F."/>
        </authorList>
    </citation>
    <scope>NUCLEOTIDE SEQUENCE [LARGE SCALE GENOMIC DNA]</scope>
    <source>
        <strain evidence="2 3">CENA595</strain>
    </source>
</reference>
<proteinExistence type="predicted"/>
<dbReference type="Proteomes" id="UP000032452">
    <property type="component" value="Unassembled WGS sequence"/>
</dbReference>
<accession>A0A0D8ZST1</accession>
<protein>
    <submittedName>
        <fullName evidence="2">Methyltransferase type 11</fullName>
    </submittedName>
</protein>
<dbReference type="PANTHER" id="PTHR42912">
    <property type="entry name" value="METHYLTRANSFERASE"/>
    <property type="match status" value="1"/>
</dbReference>
<dbReference type="PATRIC" id="fig|1618023.3.peg.4319"/>
<evidence type="ECO:0000313" key="3">
    <source>
        <dbReference type="Proteomes" id="UP000032452"/>
    </source>
</evidence>
<dbReference type="PANTHER" id="PTHR42912:SF80">
    <property type="entry name" value="METHYLTRANSFERASE DOMAIN-CONTAINING PROTEIN"/>
    <property type="match status" value="1"/>
</dbReference>
<sequence length="286" mass="31873">MPNQDTIWERFLSPVIRLFINEEELRQYSRSIDWEQAGEAFRQPNVTIPEYYSSQNFHGITGGYLTSGAAVTYDPITQYVLPPNEKVVRQAAIDAIAGKPRRILDLGCGTGSTTLLLKQAFPQAEVIGLDLSPYMLVRAQDKANKAGLDIQWVHGNAENTGFTADSFDLVTASLLFHETPPNVSQAILTECFCLLKAGGEVIILDGNQKTLRNLEWLNNVFEEPYIRDFAAGNLDAWLGKAGFDAIETHDVWVIQQVSRGMKPLRVSKQEIAEDNITEAWIPAPGY</sequence>
<dbReference type="EMBL" id="JYON01000011">
    <property type="protein sequence ID" value="KJH71559.1"/>
    <property type="molecule type" value="Genomic_DNA"/>
</dbReference>
<dbReference type="GO" id="GO:0032259">
    <property type="term" value="P:methylation"/>
    <property type="evidence" value="ECO:0007669"/>
    <property type="project" value="UniProtKB-KW"/>
</dbReference>
<keyword evidence="3" id="KW-1185">Reference proteome</keyword>
<dbReference type="GO" id="GO:0008168">
    <property type="term" value="F:methyltransferase activity"/>
    <property type="evidence" value="ECO:0007669"/>
    <property type="project" value="UniProtKB-KW"/>
</dbReference>
<dbReference type="Gene3D" id="3.40.50.150">
    <property type="entry name" value="Vaccinia Virus protein VP39"/>
    <property type="match status" value="1"/>
</dbReference>
<dbReference type="InterPro" id="IPR041698">
    <property type="entry name" value="Methyltransf_25"/>
</dbReference>
<dbReference type="InterPro" id="IPR050508">
    <property type="entry name" value="Methyltransf_Superfamily"/>
</dbReference>
<dbReference type="CDD" id="cd02440">
    <property type="entry name" value="AdoMet_MTases"/>
    <property type="match status" value="1"/>
</dbReference>
<dbReference type="InterPro" id="IPR029063">
    <property type="entry name" value="SAM-dependent_MTases_sf"/>
</dbReference>
<feature type="domain" description="Methyltransferase" evidence="1">
    <location>
        <begin position="103"/>
        <end position="199"/>
    </location>
</feature>
<dbReference type="Pfam" id="PF13649">
    <property type="entry name" value="Methyltransf_25"/>
    <property type="match status" value="1"/>
</dbReference>
<comment type="caution">
    <text evidence="2">The sequence shown here is derived from an EMBL/GenBank/DDBJ whole genome shotgun (WGS) entry which is preliminary data.</text>
</comment>
<dbReference type="OrthoDB" id="505670at2"/>
<evidence type="ECO:0000259" key="1">
    <source>
        <dbReference type="Pfam" id="PF13649"/>
    </source>
</evidence>
<dbReference type="STRING" id="1618023.UH38_12250"/>
<dbReference type="SUPFAM" id="SSF53335">
    <property type="entry name" value="S-adenosyl-L-methionine-dependent methyltransferases"/>
    <property type="match status" value="1"/>
</dbReference>
<organism evidence="2 3">
    <name type="scientific">Aliterella atlantica CENA595</name>
    <dbReference type="NCBI Taxonomy" id="1618023"/>
    <lineage>
        <taxon>Bacteria</taxon>
        <taxon>Bacillati</taxon>
        <taxon>Cyanobacteriota</taxon>
        <taxon>Cyanophyceae</taxon>
        <taxon>Chroococcidiopsidales</taxon>
        <taxon>Aliterellaceae</taxon>
        <taxon>Aliterella</taxon>
    </lineage>
</organism>